<proteinExistence type="predicted"/>
<dbReference type="AlphaFoldDB" id="I3XHC0"/>
<evidence type="ECO:0000313" key="2">
    <source>
        <dbReference type="Proteomes" id="UP000006180"/>
    </source>
</evidence>
<dbReference type="HOGENOM" id="CLU_3222112_0_0_5"/>
<sequence>MRALLSGRRDGELETFARVNSCNFSSYLKFACLFGKAGYRHRSD</sequence>
<keyword evidence="1" id="KW-0614">Plasmid</keyword>
<evidence type="ECO:0000313" key="1">
    <source>
        <dbReference type="EMBL" id="AFL55276.1"/>
    </source>
</evidence>
<organism evidence="1">
    <name type="scientific">Sinorhizobium fredii (strain USDA 257)</name>
    <dbReference type="NCBI Taxonomy" id="1185652"/>
    <lineage>
        <taxon>Bacteria</taxon>
        <taxon>Pseudomonadati</taxon>
        <taxon>Pseudomonadota</taxon>
        <taxon>Alphaproteobacteria</taxon>
        <taxon>Hyphomicrobiales</taxon>
        <taxon>Rhizobiaceae</taxon>
        <taxon>Sinorhizobium/Ensifer group</taxon>
        <taxon>Sinorhizobium</taxon>
    </lineage>
</organism>
<name>I3XHC0_SINF2</name>
<gene>
    <name evidence="1" type="ORF">USDA257_p05610</name>
</gene>
<accession>I3XHC0</accession>
<geneLocation type="plasmid" evidence="2">
    <name>pUSDA257 fragment 9</name>
</geneLocation>
<protein>
    <submittedName>
        <fullName evidence="1">Uncharacterized protein</fullName>
    </submittedName>
</protein>
<reference evidence="1" key="1">
    <citation type="journal article" date="2012" name="J. Bacteriol.">
        <title>Complete genome sequence of the broad-host-range strain Sinorhizobium fredii USDA257.</title>
        <authorList>
            <person name="Schuldes J."/>
            <person name="Rodriguez Orbegoso M."/>
            <person name="Schmeisser C."/>
            <person name="Krishnan H.B."/>
            <person name="Daniel R."/>
            <person name="Streit W.R."/>
        </authorList>
    </citation>
    <scope>NUCLEOTIDE SEQUENCE [LARGE SCALE GENOMIC DNA]</scope>
    <source>
        <strain evidence="1">USDA 257</strain>
        <plasmid evidence="1">pUSDA257</plasmid>
    </source>
</reference>
<dbReference type="EMBL" id="CP003572">
    <property type="protein sequence ID" value="AFL55276.1"/>
    <property type="molecule type" value="Genomic_DNA"/>
</dbReference>